<dbReference type="RefSeq" id="WP_139602860.1">
    <property type="nucleotide sequence ID" value="NZ_VDCQ01000017.1"/>
</dbReference>
<feature type="transmembrane region" description="Helical" evidence="9">
    <location>
        <begin position="145"/>
        <end position="165"/>
    </location>
</feature>
<evidence type="ECO:0000256" key="8">
    <source>
        <dbReference type="ARBA" id="ARBA00023012"/>
    </source>
</evidence>
<sequence length="506" mass="57579">MTILLIFLMTAAIILFISKARNPSAYWMGSMLIGWFLSMAGLILFIAKYGGFYYKVNTVLFFNDEIRNLLLHSPIKIGGVSRMITVGRSLFIFSLIGLSVSLLYYRPFKSMWKIYALNLILPIANILFYEPAIYKMALVVLERKYTYMIGWVTRGWIVVSAVVAISMMIWKYRKVTVPWVKKQGKFILLGVFTLVLFYFYLGFMGPLQVFDVRTYYVLYSDFSNFNPPLTVTQWYLSIVFTGVLSLVSLLSIWRYAEVEMKMGKADMQLERKLKTANMGARVFTHAIKNQLIMIQLLIRQAAEQRKEAEHGGLLTDRAGQAGGPLAQAEDIVGHTLQRLDRLYQSFKTNHLHLKPCAVADLIQETVQRLAYVPDNIRIDCTLPDRSVMVLVDAEHMTEAIHNVLTNAIEAIGSSPDGVISVLSYREEKWVIIHIADNGPGIPEHLQETVFDPFYTSKNTTKNWGVGLSYVKHVVLGHYGRIHLSSKPDAGSTFQLIIPLYVLKEEL</sequence>
<feature type="transmembrane region" description="Helical" evidence="9">
    <location>
        <begin position="186"/>
        <end position="203"/>
    </location>
</feature>
<proteinExistence type="predicted"/>
<keyword evidence="4" id="KW-0808">Transferase</keyword>
<dbReference type="EMBL" id="VDCQ01000017">
    <property type="protein sequence ID" value="TNJ65567.1"/>
    <property type="molecule type" value="Genomic_DNA"/>
</dbReference>
<evidence type="ECO:0000256" key="2">
    <source>
        <dbReference type="ARBA" id="ARBA00012438"/>
    </source>
</evidence>
<keyword evidence="9" id="KW-0812">Transmembrane</keyword>
<keyword evidence="8" id="KW-0902">Two-component regulatory system</keyword>
<dbReference type="PANTHER" id="PTHR43065">
    <property type="entry name" value="SENSOR HISTIDINE KINASE"/>
    <property type="match status" value="1"/>
</dbReference>
<keyword evidence="3" id="KW-0597">Phosphoprotein</keyword>
<accession>A0A5C4TAT7</accession>
<dbReference type="Pfam" id="PF02518">
    <property type="entry name" value="HATPase_c"/>
    <property type="match status" value="1"/>
</dbReference>
<dbReference type="Gene3D" id="3.30.565.10">
    <property type="entry name" value="Histidine kinase-like ATPase, C-terminal domain"/>
    <property type="match status" value="1"/>
</dbReference>
<feature type="transmembrane region" description="Helical" evidence="9">
    <location>
        <begin position="234"/>
        <end position="256"/>
    </location>
</feature>
<dbReference type="SMART" id="SM00387">
    <property type="entry name" value="HATPase_c"/>
    <property type="match status" value="1"/>
</dbReference>
<keyword evidence="12" id="KW-1185">Reference proteome</keyword>
<evidence type="ECO:0000256" key="6">
    <source>
        <dbReference type="ARBA" id="ARBA00022777"/>
    </source>
</evidence>
<evidence type="ECO:0000256" key="3">
    <source>
        <dbReference type="ARBA" id="ARBA00022553"/>
    </source>
</evidence>
<evidence type="ECO:0000256" key="9">
    <source>
        <dbReference type="SAM" id="Phobius"/>
    </source>
</evidence>
<evidence type="ECO:0000256" key="4">
    <source>
        <dbReference type="ARBA" id="ARBA00022679"/>
    </source>
</evidence>
<evidence type="ECO:0000256" key="5">
    <source>
        <dbReference type="ARBA" id="ARBA00022741"/>
    </source>
</evidence>
<organism evidence="11 12">
    <name type="scientific">Paenibacillus hemerocallicola</name>
    <dbReference type="NCBI Taxonomy" id="1172614"/>
    <lineage>
        <taxon>Bacteria</taxon>
        <taxon>Bacillati</taxon>
        <taxon>Bacillota</taxon>
        <taxon>Bacilli</taxon>
        <taxon>Bacillales</taxon>
        <taxon>Paenibacillaceae</taxon>
        <taxon>Paenibacillus</taxon>
    </lineage>
</organism>
<dbReference type="EC" id="2.7.13.3" evidence="2"/>
<dbReference type="GO" id="GO:0005524">
    <property type="term" value="F:ATP binding"/>
    <property type="evidence" value="ECO:0007669"/>
    <property type="project" value="UniProtKB-KW"/>
</dbReference>
<evidence type="ECO:0000313" key="11">
    <source>
        <dbReference type="EMBL" id="TNJ65567.1"/>
    </source>
</evidence>
<dbReference type="InterPro" id="IPR004358">
    <property type="entry name" value="Sig_transdc_His_kin-like_C"/>
</dbReference>
<dbReference type="PANTHER" id="PTHR43065:SF10">
    <property type="entry name" value="PEROXIDE STRESS-ACTIVATED HISTIDINE KINASE MAK3"/>
    <property type="match status" value="1"/>
</dbReference>
<dbReference type="GO" id="GO:0004673">
    <property type="term" value="F:protein histidine kinase activity"/>
    <property type="evidence" value="ECO:0007669"/>
    <property type="project" value="UniProtKB-EC"/>
</dbReference>
<dbReference type="SUPFAM" id="SSF55874">
    <property type="entry name" value="ATPase domain of HSP90 chaperone/DNA topoisomerase II/histidine kinase"/>
    <property type="match status" value="1"/>
</dbReference>
<evidence type="ECO:0000256" key="1">
    <source>
        <dbReference type="ARBA" id="ARBA00000085"/>
    </source>
</evidence>
<dbReference type="PRINTS" id="PR00344">
    <property type="entry name" value="BCTRLSENSOR"/>
</dbReference>
<evidence type="ECO:0000313" key="12">
    <source>
        <dbReference type="Proteomes" id="UP000307943"/>
    </source>
</evidence>
<feature type="transmembrane region" description="Helical" evidence="9">
    <location>
        <begin position="30"/>
        <end position="47"/>
    </location>
</feature>
<reference evidence="11 12" key="1">
    <citation type="submission" date="2019-05" db="EMBL/GenBank/DDBJ databases">
        <title>We sequenced the genome of Paenibacillus hemerocallicola KCTC 33185 for further insight into its adaptation and study the phylogeny of Paenibacillus.</title>
        <authorList>
            <person name="Narsing Rao M.P."/>
        </authorList>
    </citation>
    <scope>NUCLEOTIDE SEQUENCE [LARGE SCALE GENOMIC DNA]</scope>
    <source>
        <strain evidence="11 12">KCTC 33185</strain>
    </source>
</reference>
<dbReference type="OrthoDB" id="9121833at2"/>
<keyword evidence="5" id="KW-0547">Nucleotide-binding</keyword>
<keyword evidence="7" id="KW-0067">ATP-binding</keyword>
<evidence type="ECO:0000256" key="7">
    <source>
        <dbReference type="ARBA" id="ARBA00022840"/>
    </source>
</evidence>
<dbReference type="PROSITE" id="PS50109">
    <property type="entry name" value="HIS_KIN"/>
    <property type="match status" value="1"/>
</dbReference>
<dbReference type="InterPro" id="IPR003594">
    <property type="entry name" value="HATPase_dom"/>
</dbReference>
<feature type="domain" description="Histidine kinase" evidence="10">
    <location>
        <begin position="282"/>
        <end position="501"/>
    </location>
</feature>
<name>A0A5C4TAT7_9BACL</name>
<dbReference type="GO" id="GO:0000160">
    <property type="term" value="P:phosphorelay signal transduction system"/>
    <property type="evidence" value="ECO:0007669"/>
    <property type="project" value="UniProtKB-KW"/>
</dbReference>
<gene>
    <name evidence="11" type="ORF">FE784_14165</name>
</gene>
<dbReference type="InterPro" id="IPR036890">
    <property type="entry name" value="HATPase_C_sf"/>
</dbReference>
<dbReference type="InterPro" id="IPR005467">
    <property type="entry name" value="His_kinase_dom"/>
</dbReference>
<protein>
    <recommendedName>
        <fullName evidence="2">histidine kinase</fullName>
        <ecNumber evidence="2">2.7.13.3</ecNumber>
    </recommendedName>
</protein>
<feature type="transmembrane region" description="Helical" evidence="9">
    <location>
        <begin position="86"/>
        <end position="105"/>
    </location>
</feature>
<comment type="caution">
    <text evidence="11">The sequence shown here is derived from an EMBL/GenBank/DDBJ whole genome shotgun (WGS) entry which is preliminary data.</text>
</comment>
<comment type="catalytic activity">
    <reaction evidence="1">
        <text>ATP + protein L-histidine = ADP + protein N-phospho-L-histidine.</text>
        <dbReference type="EC" id="2.7.13.3"/>
    </reaction>
</comment>
<evidence type="ECO:0000259" key="10">
    <source>
        <dbReference type="PROSITE" id="PS50109"/>
    </source>
</evidence>
<dbReference type="AlphaFoldDB" id="A0A5C4TAT7"/>
<keyword evidence="9" id="KW-0472">Membrane</keyword>
<dbReference type="Proteomes" id="UP000307943">
    <property type="component" value="Unassembled WGS sequence"/>
</dbReference>
<keyword evidence="6 11" id="KW-0418">Kinase</keyword>
<dbReference type="CDD" id="cd00075">
    <property type="entry name" value="HATPase"/>
    <property type="match status" value="1"/>
</dbReference>
<keyword evidence="9" id="KW-1133">Transmembrane helix</keyword>